<dbReference type="Proteomes" id="UP000463051">
    <property type="component" value="Unassembled WGS sequence"/>
</dbReference>
<evidence type="ECO:0000256" key="1">
    <source>
        <dbReference type="SAM" id="Phobius"/>
    </source>
</evidence>
<proteinExistence type="predicted"/>
<keyword evidence="1" id="KW-0812">Transmembrane</keyword>
<protein>
    <submittedName>
        <fullName evidence="2">Uncharacterized protein</fullName>
    </submittedName>
</protein>
<keyword evidence="3" id="KW-1185">Reference proteome</keyword>
<reference evidence="2 3" key="1">
    <citation type="submission" date="2019-11" db="EMBL/GenBank/DDBJ databases">
        <title>Paenibacillus monticola sp. nov., a novel PGPR strain isolated from mountain sample in China.</title>
        <authorList>
            <person name="Zhao Q."/>
            <person name="Li H.-P."/>
            <person name="Zhang J.-L."/>
        </authorList>
    </citation>
    <scope>NUCLEOTIDE SEQUENCE [LARGE SCALE GENOMIC DNA]</scope>
    <source>
        <strain evidence="2 3">LC-T2</strain>
    </source>
</reference>
<organism evidence="2 3">
    <name type="scientific">Paenibacillus monticola</name>
    <dbReference type="NCBI Taxonomy" id="2666075"/>
    <lineage>
        <taxon>Bacteria</taxon>
        <taxon>Bacillati</taxon>
        <taxon>Bacillota</taxon>
        <taxon>Bacilli</taxon>
        <taxon>Bacillales</taxon>
        <taxon>Paenibacillaceae</taxon>
        <taxon>Paenibacillus</taxon>
    </lineage>
</organism>
<dbReference type="EMBL" id="WJXB01000001">
    <property type="protein sequence ID" value="MRN51808.1"/>
    <property type="molecule type" value="Genomic_DNA"/>
</dbReference>
<gene>
    <name evidence="2" type="ORF">GJB61_02195</name>
</gene>
<accession>A0A7X2H1S6</accession>
<keyword evidence="1" id="KW-0472">Membrane</keyword>
<evidence type="ECO:0000313" key="2">
    <source>
        <dbReference type="EMBL" id="MRN51808.1"/>
    </source>
</evidence>
<feature type="transmembrane region" description="Helical" evidence="1">
    <location>
        <begin position="6"/>
        <end position="30"/>
    </location>
</feature>
<sequence>MKKDSISVAMFLAIGFVIAGIFISAATNIIGSSQDDIITHTKQVEQY</sequence>
<comment type="caution">
    <text evidence="2">The sequence shown here is derived from an EMBL/GenBank/DDBJ whole genome shotgun (WGS) entry which is preliminary data.</text>
</comment>
<evidence type="ECO:0000313" key="3">
    <source>
        <dbReference type="Proteomes" id="UP000463051"/>
    </source>
</evidence>
<dbReference type="RefSeq" id="WP_154116669.1">
    <property type="nucleotide sequence ID" value="NZ_WJXB01000001.1"/>
</dbReference>
<keyword evidence="1" id="KW-1133">Transmembrane helix</keyword>
<name>A0A7X2H1S6_9BACL</name>
<dbReference type="AlphaFoldDB" id="A0A7X2H1S6"/>